<dbReference type="RefSeq" id="WP_344350901.1">
    <property type="nucleotide sequence ID" value="NZ_BAAASM010000037.1"/>
</dbReference>
<dbReference type="EMBL" id="JBHSOE010000016">
    <property type="protein sequence ID" value="MFC5656300.1"/>
    <property type="molecule type" value="Genomic_DNA"/>
</dbReference>
<dbReference type="Proteomes" id="UP001596065">
    <property type="component" value="Unassembled WGS sequence"/>
</dbReference>
<dbReference type="Gene3D" id="3.50.30.50">
    <property type="entry name" value="Putative cyclase"/>
    <property type="match status" value="1"/>
</dbReference>
<evidence type="ECO:0000313" key="2">
    <source>
        <dbReference type="EMBL" id="MFC5656300.1"/>
    </source>
</evidence>
<dbReference type="PANTHER" id="PTHR31118">
    <property type="entry name" value="CYCLASE-LIKE PROTEIN 2"/>
    <property type="match status" value="1"/>
</dbReference>
<organism evidence="2 3">
    <name type="scientific">Streptomyces nogalater</name>
    <dbReference type="NCBI Taxonomy" id="38314"/>
    <lineage>
        <taxon>Bacteria</taxon>
        <taxon>Bacillati</taxon>
        <taxon>Actinomycetota</taxon>
        <taxon>Actinomycetes</taxon>
        <taxon>Kitasatosporales</taxon>
        <taxon>Streptomycetaceae</taxon>
        <taxon>Streptomyces</taxon>
    </lineage>
</organism>
<keyword evidence="2" id="KW-0378">Hydrolase</keyword>
<feature type="region of interest" description="Disordered" evidence="1">
    <location>
        <begin position="18"/>
        <end position="43"/>
    </location>
</feature>
<dbReference type="InterPro" id="IPR037175">
    <property type="entry name" value="KFase_sf"/>
</dbReference>
<sequence length="275" mass="29564">MCSPQVMEQVYGEAGHSCAEGAATTQDQPRVSERSGGPTPLIRGSRVSDLTHTFGNDFPVLEPIVLKPNIDHFADVAGEGFNANKLEIDEHTGTHVDGPAHLEDGPMYTDEIPIDRFIAPLCVIRIADRAAKDHDTTLTADDILRYESRHGRIPPGALVVMDSGWCDRIHTPGAYINRDSDGVPHFPGLGFDAAELLVRERAIVAAGTDTPSLDASKNLQVDDPGAHRIVLGDMRYGVENIANLATVPETGATAVVGLIKHRKGFAGPCRVFGIY</sequence>
<proteinExistence type="predicted"/>
<evidence type="ECO:0000256" key="1">
    <source>
        <dbReference type="SAM" id="MobiDB-lite"/>
    </source>
</evidence>
<dbReference type="EC" id="3.5.-.-" evidence="2"/>
<dbReference type="Pfam" id="PF04199">
    <property type="entry name" value="Cyclase"/>
    <property type="match status" value="1"/>
</dbReference>
<comment type="caution">
    <text evidence="2">The sequence shown here is derived from an EMBL/GenBank/DDBJ whole genome shotgun (WGS) entry which is preliminary data.</text>
</comment>
<accession>A0ABW0WF54</accession>
<reference evidence="3" key="1">
    <citation type="journal article" date="2019" name="Int. J. Syst. Evol. Microbiol.">
        <title>The Global Catalogue of Microorganisms (GCM) 10K type strain sequencing project: providing services to taxonomists for standard genome sequencing and annotation.</title>
        <authorList>
            <consortium name="The Broad Institute Genomics Platform"/>
            <consortium name="The Broad Institute Genome Sequencing Center for Infectious Disease"/>
            <person name="Wu L."/>
            <person name="Ma J."/>
        </authorList>
    </citation>
    <scope>NUCLEOTIDE SEQUENCE [LARGE SCALE GENOMIC DNA]</scope>
    <source>
        <strain evidence="3">KCTC 5701</strain>
    </source>
</reference>
<dbReference type="GO" id="GO:0016787">
    <property type="term" value="F:hydrolase activity"/>
    <property type="evidence" value="ECO:0007669"/>
    <property type="project" value="UniProtKB-KW"/>
</dbReference>
<name>A0ABW0WF54_STRNO</name>
<gene>
    <name evidence="2" type="ORF">ACFP3J_12485</name>
</gene>
<keyword evidence="3" id="KW-1185">Reference proteome</keyword>
<dbReference type="SUPFAM" id="SSF102198">
    <property type="entry name" value="Putative cyclase"/>
    <property type="match status" value="1"/>
</dbReference>
<protein>
    <submittedName>
        <fullName evidence="2">Cyclase family protein</fullName>
        <ecNumber evidence="2">3.5.-.-</ecNumber>
    </submittedName>
</protein>
<evidence type="ECO:0000313" key="3">
    <source>
        <dbReference type="Proteomes" id="UP001596065"/>
    </source>
</evidence>
<dbReference type="PANTHER" id="PTHR31118:SF12">
    <property type="entry name" value="CYCLASE-LIKE PROTEIN 2"/>
    <property type="match status" value="1"/>
</dbReference>
<dbReference type="InterPro" id="IPR007325">
    <property type="entry name" value="KFase/CYL"/>
</dbReference>